<organism evidence="2 3">
    <name type="scientific">Volvox africanus</name>
    <dbReference type="NCBI Taxonomy" id="51714"/>
    <lineage>
        <taxon>Eukaryota</taxon>
        <taxon>Viridiplantae</taxon>
        <taxon>Chlorophyta</taxon>
        <taxon>core chlorophytes</taxon>
        <taxon>Chlorophyceae</taxon>
        <taxon>CS clade</taxon>
        <taxon>Chlamydomonadales</taxon>
        <taxon>Volvocaceae</taxon>
        <taxon>Volvox</taxon>
    </lineage>
</organism>
<feature type="region of interest" description="Disordered" evidence="1">
    <location>
        <begin position="1"/>
        <end position="31"/>
    </location>
</feature>
<sequence length="179" mass="18493">MLTAPEGGLGTANSERSQRSQAPVSGLPFWPTATISNRVSETQITLTGQTLTLPGPETWIQDPDPPPLRSPAAPRSAAARDPDRDRFPPPSSPIALIGSDPESDPLLALAKVLEPSNPDGLQQLPPEADEVPFPSPGSVARCMGAAAGALAEAQETCFYSTGRAPTAEAASCASLAARE</sequence>
<feature type="compositionally biased region" description="Basic and acidic residues" evidence="1">
    <location>
        <begin position="78"/>
        <end position="87"/>
    </location>
</feature>
<comment type="caution">
    <text evidence="2">The sequence shown here is derived from an EMBL/GenBank/DDBJ whole genome shotgun (WGS) entry which is preliminary data.</text>
</comment>
<protein>
    <submittedName>
        <fullName evidence="2">Uncharacterized protein</fullName>
    </submittedName>
</protein>
<gene>
    <name evidence="2" type="ORF">Vafri_15525</name>
</gene>
<reference evidence="2" key="1">
    <citation type="journal article" date="2021" name="Proc. Natl. Acad. Sci. U.S.A.">
        <title>Three genomes in the algal genus Volvox reveal the fate of a haploid sex-determining region after a transition to homothallism.</title>
        <authorList>
            <person name="Yamamoto K."/>
            <person name="Hamaji T."/>
            <person name="Kawai-Toyooka H."/>
            <person name="Matsuzaki R."/>
            <person name="Takahashi F."/>
            <person name="Nishimura Y."/>
            <person name="Kawachi M."/>
            <person name="Noguchi H."/>
            <person name="Minakuchi Y."/>
            <person name="Umen J.G."/>
            <person name="Toyoda A."/>
            <person name="Nozaki H."/>
        </authorList>
    </citation>
    <scope>NUCLEOTIDE SEQUENCE</scope>
    <source>
        <strain evidence="2">NIES-3780</strain>
    </source>
</reference>
<feature type="compositionally biased region" description="Low complexity" evidence="1">
    <location>
        <begin position="46"/>
        <end position="58"/>
    </location>
</feature>
<accession>A0A8J4BGJ3</accession>
<name>A0A8J4BGJ3_9CHLO</name>
<dbReference type="Proteomes" id="UP000747399">
    <property type="component" value="Unassembled WGS sequence"/>
</dbReference>
<feature type="region of interest" description="Disordered" evidence="1">
    <location>
        <begin position="116"/>
        <end position="135"/>
    </location>
</feature>
<dbReference type="AlphaFoldDB" id="A0A8J4BGJ3"/>
<feature type="non-terminal residue" evidence="2">
    <location>
        <position position="179"/>
    </location>
</feature>
<keyword evidence="3" id="KW-1185">Reference proteome</keyword>
<evidence type="ECO:0000313" key="2">
    <source>
        <dbReference type="EMBL" id="GIL61129.1"/>
    </source>
</evidence>
<feature type="region of interest" description="Disordered" evidence="1">
    <location>
        <begin position="46"/>
        <end position="101"/>
    </location>
</feature>
<feature type="compositionally biased region" description="Polar residues" evidence="1">
    <location>
        <begin position="11"/>
        <end position="23"/>
    </location>
</feature>
<dbReference type="EMBL" id="BNCO01000043">
    <property type="protein sequence ID" value="GIL61129.1"/>
    <property type="molecule type" value="Genomic_DNA"/>
</dbReference>
<evidence type="ECO:0000313" key="3">
    <source>
        <dbReference type="Proteomes" id="UP000747399"/>
    </source>
</evidence>
<proteinExistence type="predicted"/>
<evidence type="ECO:0000256" key="1">
    <source>
        <dbReference type="SAM" id="MobiDB-lite"/>
    </source>
</evidence>